<organism evidence="1 2">
    <name type="scientific">Phytophthora sojae (strain P6497)</name>
    <name type="common">Soybean stem and root rot agent</name>
    <name type="synonym">Phytophthora megasperma f. sp. glycines</name>
    <dbReference type="NCBI Taxonomy" id="1094619"/>
    <lineage>
        <taxon>Eukaryota</taxon>
        <taxon>Sar</taxon>
        <taxon>Stramenopiles</taxon>
        <taxon>Oomycota</taxon>
        <taxon>Peronosporomycetes</taxon>
        <taxon>Peronosporales</taxon>
        <taxon>Peronosporaceae</taxon>
        <taxon>Phytophthora</taxon>
    </lineage>
</organism>
<protein>
    <submittedName>
        <fullName evidence="1">Uncharacterized protein</fullName>
    </submittedName>
</protein>
<keyword evidence="2" id="KW-1185">Reference proteome</keyword>
<accession>G5A1C6</accession>
<sequence length="128" mass="14479">LSLLTVVDAKMHLYFNDRFMGFGFSHSQRCYTISHCLDDHSKDSEWSGLSRLAKIAWYEDQYCAGASIARGGSKGSINFKGTKLYNKVSSFMVQLESLYPTDGMVDYCHEKSELNINTSTNATTLYFD</sequence>
<proteinExistence type="predicted"/>
<evidence type="ECO:0000313" key="2">
    <source>
        <dbReference type="Proteomes" id="UP000002640"/>
    </source>
</evidence>
<feature type="non-terminal residue" evidence="1">
    <location>
        <position position="1"/>
    </location>
</feature>
<name>G5A1C6_PHYSP</name>
<gene>
    <name evidence="1" type="ORF">PHYSODRAFT_371548</name>
</gene>
<dbReference type="RefSeq" id="XP_009533470.1">
    <property type="nucleotide sequence ID" value="XM_009535175.1"/>
</dbReference>
<feature type="non-terminal residue" evidence="1">
    <location>
        <position position="128"/>
    </location>
</feature>
<dbReference type="AlphaFoldDB" id="G5A1C6"/>
<dbReference type="KEGG" id="psoj:PHYSODRAFT_371548"/>
<dbReference type="SMR" id="G5A1C6"/>
<dbReference type="GeneID" id="20650367"/>
<reference evidence="1 2" key="1">
    <citation type="journal article" date="2006" name="Science">
        <title>Phytophthora genome sequences uncover evolutionary origins and mechanisms of pathogenesis.</title>
        <authorList>
            <person name="Tyler B.M."/>
            <person name="Tripathy S."/>
            <person name="Zhang X."/>
            <person name="Dehal P."/>
            <person name="Jiang R.H."/>
            <person name="Aerts A."/>
            <person name="Arredondo F.D."/>
            <person name="Baxter L."/>
            <person name="Bensasson D."/>
            <person name="Beynon J.L."/>
            <person name="Chapman J."/>
            <person name="Damasceno C.M."/>
            <person name="Dorrance A.E."/>
            <person name="Dou D."/>
            <person name="Dickerman A.W."/>
            <person name="Dubchak I.L."/>
            <person name="Garbelotto M."/>
            <person name="Gijzen M."/>
            <person name="Gordon S.G."/>
            <person name="Govers F."/>
            <person name="Grunwald N.J."/>
            <person name="Huang W."/>
            <person name="Ivors K.L."/>
            <person name="Jones R.W."/>
            <person name="Kamoun S."/>
            <person name="Krampis K."/>
            <person name="Lamour K.H."/>
            <person name="Lee M.K."/>
            <person name="McDonald W.H."/>
            <person name="Medina M."/>
            <person name="Meijer H.J."/>
            <person name="Nordberg E.K."/>
            <person name="Maclean D.J."/>
            <person name="Ospina-Giraldo M.D."/>
            <person name="Morris P.F."/>
            <person name="Phuntumart V."/>
            <person name="Putnam N.H."/>
            <person name="Rash S."/>
            <person name="Rose J.K."/>
            <person name="Sakihama Y."/>
            <person name="Salamov A.A."/>
            <person name="Savidor A."/>
            <person name="Scheuring C.F."/>
            <person name="Smith B.M."/>
            <person name="Sobral B.W."/>
            <person name="Terry A."/>
            <person name="Torto-Alalibo T.A."/>
            <person name="Win J."/>
            <person name="Xu Z."/>
            <person name="Zhang H."/>
            <person name="Grigoriev I.V."/>
            <person name="Rokhsar D.S."/>
            <person name="Boore J.L."/>
        </authorList>
    </citation>
    <scope>NUCLEOTIDE SEQUENCE [LARGE SCALE GENOMIC DNA]</scope>
    <source>
        <strain evidence="1 2">P6497</strain>
    </source>
</reference>
<dbReference type="OMA" id="RCYTISH"/>
<dbReference type="EMBL" id="JH159158">
    <property type="protein sequence ID" value="EGZ10725.1"/>
    <property type="molecule type" value="Genomic_DNA"/>
</dbReference>
<evidence type="ECO:0000313" key="1">
    <source>
        <dbReference type="EMBL" id="EGZ10725.1"/>
    </source>
</evidence>
<dbReference type="InParanoid" id="G5A1C6"/>
<dbReference type="Proteomes" id="UP000002640">
    <property type="component" value="Unassembled WGS sequence"/>
</dbReference>